<comment type="caution">
    <text evidence="2">The sequence shown here is derived from an EMBL/GenBank/DDBJ whole genome shotgun (WGS) entry which is preliminary data.</text>
</comment>
<evidence type="ECO:0000313" key="3">
    <source>
        <dbReference type="Proteomes" id="UP000051124"/>
    </source>
</evidence>
<proteinExistence type="predicted"/>
<organism evidence="2 3">
    <name type="scientific">candidate division TA06 bacterium DG_26</name>
    <dbReference type="NCBI Taxonomy" id="1703771"/>
    <lineage>
        <taxon>Bacteria</taxon>
        <taxon>Bacteria division TA06</taxon>
    </lineage>
</organism>
<gene>
    <name evidence="2" type="ORF">AMJ40_06985</name>
</gene>
<feature type="domain" description="N-acetyltransferase" evidence="1">
    <location>
        <begin position="1"/>
        <end position="160"/>
    </location>
</feature>
<reference evidence="2 3" key="1">
    <citation type="journal article" date="2015" name="Microbiome">
        <title>Genomic resolution of linkages in carbon, nitrogen, and sulfur cycling among widespread estuary sediment bacteria.</title>
        <authorList>
            <person name="Baker B.J."/>
            <person name="Lazar C.S."/>
            <person name="Teske A.P."/>
            <person name="Dick G.J."/>
        </authorList>
    </citation>
    <scope>NUCLEOTIDE SEQUENCE [LARGE SCALE GENOMIC DNA]</scope>
    <source>
        <strain evidence="2">DG_26</strain>
    </source>
</reference>
<dbReference type="Gene3D" id="3.40.630.30">
    <property type="match status" value="1"/>
</dbReference>
<dbReference type="InterPro" id="IPR036249">
    <property type="entry name" value="Thioredoxin-like_sf"/>
</dbReference>
<name>A0A0S7WFK4_UNCT6</name>
<dbReference type="SUPFAM" id="SSF52833">
    <property type="entry name" value="Thioredoxin-like"/>
    <property type="match status" value="1"/>
</dbReference>
<evidence type="ECO:0000259" key="1">
    <source>
        <dbReference type="PROSITE" id="PS51186"/>
    </source>
</evidence>
<dbReference type="CDD" id="cd04301">
    <property type="entry name" value="NAT_SF"/>
    <property type="match status" value="1"/>
</dbReference>
<sequence length="270" mass="30924">MDTTDEYFVSTCTHVGESDEIDNCARRRIAWFHDMHGKEVRVKVATLKGNRAGFLYAMPIELCPWGPVGRDLLVIPCLVVPQKFMGKGVGRALIHAAEEETRRQGRKGLVTIAYYHDFWFMPAPFFEQCGFSQVAKSRSITCEGEKEYLDKETLLWKILDSSAETPRFLKRNYRFRPVPGKVVIDLFWNTFCQTSNIEAERVRQVADEFKDSVVLHEYCADDRSVLLRHQIPRGIFINGKEIGWGYEAPKQGIREAISEALGRGRTDAAR</sequence>
<dbReference type="EMBL" id="LIZT01000100">
    <property type="protein sequence ID" value="KPJ48713.1"/>
    <property type="molecule type" value="Genomic_DNA"/>
</dbReference>
<dbReference type="SUPFAM" id="SSF55729">
    <property type="entry name" value="Acyl-CoA N-acyltransferases (Nat)"/>
    <property type="match status" value="1"/>
</dbReference>
<dbReference type="PROSITE" id="PS51186">
    <property type="entry name" value="GNAT"/>
    <property type="match status" value="1"/>
</dbReference>
<dbReference type="GO" id="GO:0016747">
    <property type="term" value="F:acyltransferase activity, transferring groups other than amino-acyl groups"/>
    <property type="evidence" value="ECO:0007669"/>
    <property type="project" value="InterPro"/>
</dbReference>
<evidence type="ECO:0000313" key="2">
    <source>
        <dbReference type="EMBL" id="KPJ48713.1"/>
    </source>
</evidence>
<dbReference type="Proteomes" id="UP000051124">
    <property type="component" value="Unassembled WGS sequence"/>
</dbReference>
<protein>
    <recommendedName>
        <fullName evidence="1">N-acetyltransferase domain-containing protein</fullName>
    </recommendedName>
</protein>
<dbReference type="InterPro" id="IPR000182">
    <property type="entry name" value="GNAT_dom"/>
</dbReference>
<accession>A0A0S7WFK4</accession>
<dbReference type="AlphaFoldDB" id="A0A0S7WFK4"/>
<dbReference type="InterPro" id="IPR016181">
    <property type="entry name" value="Acyl_CoA_acyltransferase"/>
</dbReference>